<proteinExistence type="predicted"/>
<evidence type="ECO:0008006" key="3">
    <source>
        <dbReference type="Google" id="ProtNLM"/>
    </source>
</evidence>
<evidence type="ECO:0000313" key="1">
    <source>
        <dbReference type="EMBL" id="SCB30203.1"/>
    </source>
</evidence>
<accession>A0A1C3VQX1</accession>
<name>A0A1C3VQX1_9HYPH</name>
<protein>
    <recommendedName>
        <fullName evidence="3">Phage tail protein</fullName>
    </recommendedName>
</protein>
<reference evidence="1 2" key="1">
    <citation type="submission" date="2016-08" db="EMBL/GenBank/DDBJ databases">
        <authorList>
            <person name="Seilhamer J.J."/>
        </authorList>
    </citation>
    <scope>NUCLEOTIDE SEQUENCE [LARGE SCALE GENOMIC DNA]</scope>
    <source>
        <strain evidence="1 2">P1-7</strain>
    </source>
</reference>
<dbReference type="Proteomes" id="UP000199205">
    <property type="component" value="Unassembled WGS sequence"/>
</dbReference>
<dbReference type="EMBL" id="FMAF01000006">
    <property type="protein sequence ID" value="SCB30203.1"/>
    <property type="molecule type" value="Genomic_DNA"/>
</dbReference>
<dbReference type="RefSeq" id="WP_092573950.1">
    <property type="nucleotide sequence ID" value="NZ_FMAF01000006.1"/>
</dbReference>
<sequence length="152" mass="15639">MATITINNLPPAVSLDGTEWVPIAKDTGSGYVTEKISSTDLSNFNATSPFVVAVPTTLPNARLLESVTSDVTITDNGAGASLVLSLPNTAVTAATYGDSTHFLTITVDAKGRITSATNLSAVAFLTSIIANLPTAPIVTPTLWLNGGILTYS</sequence>
<dbReference type="AlphaFoldDB" id="A0A1C3VQX1"/>
<gene>
    <name evidence="1" type="ORF">GA0061101_10675</name>
</gene>
<evidence type="ECO:0000313" key="2">
    <source>
        <dbReference type="Proteomes" id="UP000199205"/>
    </source>
</evidence>
<organism evidence="1 2">
    <name type="scientific">Rhizobium lusitanum</name>
    <dbReference type="NCBI Taxonomy" id="293958"/>
    <lineage>
        <taxon>Bacteria</taxon>
        <taxon>Pseudomonadati</taxon>
        <taxon>Pseudomonadota</taxon>
        <taxon>Alphaproteobacteria</taxon>
        <taxon>Hyphomicrobiales</taxon>
        <taxon>Rhizobiaceae</taxon>
        <taxon>Rhizobium/Agrobacterium group</taxon>
        <taxon>Rhizobium</taxon>
    </lineage>
</organism>